<dbReference type="InterPro" id="IPR011006">
    <property type="entry name" value="CheY-like_superfamily"/>
</dbReference>
<organism evidence="1 2">
    <name type="scientific">Pelagibacterium flavum</name>
    <dbReference type="NCBI Taxonomy" id="2984530"/>
    <lineage>
        <taxon>Bacteria</taxon>
        <taxon>Pseudomonadati</taxon>
        <taxon>Pseudomonadota</taxon>
        <taxon>Alphaproteobacteria</taxon>
        <taxon>Hyphomicrobiales</taxon>
        <taxon>Devosiaceae</taxon>
        <taxon>Pelagibacterium</taxon>
    </lineage>
</organism>
<dbReference type="EMBL" id="CP107716">
    <property type="protein sequence ID" value="UYQ73276.1"/>
    <property type="molecule type" value="Genomic_DNA"/>
</dbReference>
<proteinExistence type="predicted"/>
<dbReference type="SUPFAM" id="SSF52172">
    <property type="entry name" value="CheY-like"/>
    <property type="match status" value="1"/>
</dbReference>
<dbReference type="Proteomes" id="UP001163882">
    <property type="component" value="Chromosome"/>
</dbReference>
<dbReference type="Gene3D" id="3.40.50.2300">
    <property type="match status" value="1"/>
</dbReference>
<reference evidence="1" key="1">
    <citation type="submission" date="2022-10" db="EMBL/GenBank/DDBJ databases">
        <title>YIM 151497 complete genome.</title>
        <authorList>
            <person name="Chen X."/>
        </authorList>
    </citation>
    <scope>NUCLEOTIDE SEQUENCE</scope>
    <source>
        <strain evidence="1">YIM 151497</strain>
    </source>
</reference>
<protein>
    <submittedName>
        <fullName evidence="1">Response regulator</fullName>
    </submittedName>
</protein>
<keyword evidence="2" id="KW-1185">Reference proteome</keyword>
<accession>A0ABY6IRM5</accession>
<dbReference type="RefSeq" id="WP_264226864.1">
    <property type="nucleotide sequence ID" value="NZ_CP107716.1"/>
</dbReference>
<sequence>MTSNAALEPFFVLVDDHIHSARLMRRAMQMNASPARVVWIGNAGRAERTLTRLLRGPAAQRPNMVIVDLKSHSGASAAFISRIGNLAASANVPVAAITGTGADESRQVLLKSGADAVFARHHDLTAYRAEMVKIIDFWVRETVTWPIRA</sequence>
<gene>
    <name evidence="1" type="ORF">OF122_05805</name>
</gene>
<name>A0ABY6IRM5_9HYPH</name>
<evidence type="ECO:0000313" key="1">
    <source>
        <dbReference type="EMBL" id="UYQ73276.1"/>
    </source>
</evidence>
<evidence type="ECO:0000313" key="2">
    <source>
        <dbReference type="Proteomes" id="UP001163882"/>
    </source>
</evidence>